<dbReference type="InterPro" id="IPR013766">
    <property type="entry name" value="Thioredoxin_domain"/>
</dbReference>
<dbReference type="AlphaFoldDB" id="A0A368P466"/>
<evidence type="ECO:0000313" key="2">
    <source>
        <dbReference type="EMBL" id="RCU56559.1"/>
    </source>
</evidence>
<dbReference type="EMBL" id="QPIG01000005">
    <property type="protein sequence ID" value="RCU56559.1"/>
    <property type="molecule type" value="Genomic_DNA"/>
</dbReference>
<dbReference type="PROSITE" id="PS51257">
    <property type="entry name" value="PROKAR_LIPOPROTEIN"/>
    <property type="match status" value="1"/>
</dbReference>
<protein>
    <recommendedName>
        <fullName evidence="1">Thioredoxin domain-containing protein</fullName>
    </recommendedName>
</protein>
<dbReference type="Proteomes" id="UP000252249">
    <property type="component" value="Unassembled WGS sequence"/>
</dbReference>
<dbReference type="Gene3D" id="3.40.30.10">
    <property type="entry name" value="Glutaredoxin"/>
    <property type="match status" value="1"/>
</dbReference>
<organism evidence="2 3">
    <name type="scientific">Oceanihabitans sediminis</name>
    <dbReference type="NCBI Taxonomy" id="1812012"/>
    <lineage>
        <taxon>Bacteria</taxon>
        <taxon>Pseudomonadati</taxon>
        <taxon>Bacteroidota</taxon>
        <taxon>Flavobacteriia</taxon>
        <taxon>Flavobacteriales</taxon>
        <taxon>Flavobacteriaceae</taxon>
        <taxon>Oceanihabitans</taxon>
    </lineage>
</organism>
<proteinExistence type="predicted"/>
<keyword evidence="3" id="KW-1185">Reference proteome</keyword>
<evidence type="ECO:0000313" key="3">
    <source>
        <dbReference type="Proteomes" id="UP000252249"/>
    </source>
</evidence>
<gene>
    <name evidence="2" type="ORF">DU428_11730</name>
</gene>
<name>A0A368P466_9FLAO</name>
<dbReference type="PROSITE" id="PS51352">
    <property type="entry name" value="THIOREDOXIN_2"/>
    <property type="match status" value="1"/>
</dbReference>
<comment type="caution">
    <text evidence="2">The sequence shown here is derived from an EMBL/GenBank/DDBJ whole genome shotgun (WGS) entry which is preliminary data.</text>
</comment>
<dbReference type="SUPFAM" id="SSF52833">
    <property type="entry name" value="Thioredoxin-like"/>
    <property type="match status" value="1"/>
</dbReference>
<sequence length="477" mass="55849">MRIFFPILLLTLTFLSCKKDNATNEGEIAYFGGEIINPVNKHLTLHKSKKLVDTIYLDKNNRFLYKIKNLEEGLYTFRLKAHNGNEFQLALLEANDSVMIRLNTIDFDESLVFTGKGARKNNYLVNMFLDNEAISEKMLGICQLEPKVFETKIDSLREKRRQNLNNFISKNSYSDLFKEIALGNINYNYYISKEIYPFAFYGNNEVHNLQSLPNDFYNYRKDINYNHDVLKDYFTYNTFLRYHFRNLALTEYLKHSKDSVFNRDSYKYYIEKLKLIDSLVKDEDIKNPLLSMSSINYINKTKDLSKIDKLLEVFYQKSTDEANIKHFKELASSLRALKIGNTIPNVTLVNYNNQEVTLHQVIKKPTAIYFWSKSLKPHVKESHLKVQDLKNKYPEVDFISINIDKPNTEVNKLYLKQFNFNTVNEYQLKDANAGKQALAVNPIIKVILITKNGKIIDPHTNLFSVKFEEELLGLLNQ</sequence>
<accession>A0A368P466</accession>
<dbReference type="RefSeq" id="WP_072352265.1">
    <property type="nucleotide sequence ID" value="NZ_JAWVXR010000006.1"/>
</dbReference>
<evidence type="ECO:0000259" key="1">
    <source>
        <dbReference type="PROSITE" id="PS51352"/>
    </source>
</evidence>
<dbReference type="InterPro" id="IPR036249">
    <property type="entry name" value="Thioredoxin-like_sf"/>
</dbReference>
<dbReference type="OrthoDB" id="1146847at2"/>
<feature type="domain" description="Thioredoxin" evidence="1">
    <location>
        <begin position="337"/>
        <end position="477"/>
    </location>
</feature>
<reference evidence="2 3" key="1">
    <citation type="submission" date="2018-07" db="EMBL/GenBank/DDBJ databases">
        <title>Oceanihabitans testaceum sp. nov., isolated from marine sediment.</title>
        <authorList>
            <person name="Li C.-M."/>
        </authorList>
    </citation>
    <scope>NUCLEOTIDE SEQUENCE [LARGE SCALE GENOMIC DNA]</scope>
    <source>
        <strain evidence="2 3">S9-10</strain>
    </source>
</reference>